<comment type="caution">
    <text evidence="1">The sequence shown here is derived from an EMBL/GenBank/DDBJ whole genome shotgun (WGS) entry which is preliminary data.</text>
</comment>
<dbReference type="RefSeq" id="WP_254295768.1">
    <property type="nucleotide sequence ID" value="NZ_JAMLDX010000017.1"/>
</dbReference>
<accession>A0A9X2HTK4</accession>
<protein>
    <submittedName>
        <fullName evidence="1">Uncharacterized protein</fullName>
    </submittedName>
</protein>
<dbReference type="Proteomes" id="UP001139451">
    <property type="component" value="Unassembled WGS sequence"/>
</dbReference>
<evidence type="ECO:0000313" key="2">
    <source>
        <dbReference type="Proteomes" id="UP001139451"/>
    </source>
</evidence>
<dbReference type="EMBL" id="JAMLDX010000017">
    <property type="protein sequence ID" value="MCP3732380.1"/>
    <property type="molecule type" value="Genomic_DNA"/>
</dbReference>
<gene>
    <name evidence="1" type="ORF">M9978_18315</name>
</gene>
<proteinExistence type="predicted"/>
<reference evidence="1" key="1">
    <citation type="submission" date="2022-05" db="EMBL/GenBank/DDBJ databases">
        <title>Sphingomonas sp. strain MG17 Genome sequencing and assembly.</title>
        <authorList>
            <person name="Kim I."/>
        </authorList>
    </citation>
    <scope>NUCLEOTIDE SEQUENCE</scope>
    <source>
        <strain evidence="1">MG17</strain>
    </source>
</reference>
<evidence type="ECO:0000313" key="1">
    <source>
        <dbReference type="EMBL" id="MCP3732380.1"/>
    </source>
</evidence>
<organism evidence="1 2">
    <name type="scientific">Sphingomonas tagetis</name>
    <dbReference type="NCBI Taxonomy" id="2949092"/>
    <lineage>
        <taxon>Bacteria</taxon>
        <taxon>Pseudomonadati</taxon>
        <taxon>Pseudomonadota</taxon>
        <taxon>Alphaproteobacteria</taxon>
        <taxon>Sphingomonadales</taxon>
        <taxon>Sphingomonadaceae</taxon>
        <taxon>Sphingomonas</taxon>
    </lineage>
</organism>
<keyword evidence="2" id="KW-1185">Reference proteome</keyword>
<dbReference type="AlphaFoldDB" id="A0A9X2HTK4"/>
<sequence>MSDHDLEYFRQREQDERACAERALDQTARRAHLDLAERYAARLRQKSPAAPMPRPA</sequence>
<name>A0A9X2HTK4_9SPHN</name>